<dbReference type="eggNOG" id="ENOG502R2UE">
    <property type="taxonomic scope" value="Eukaryota"/>
</dbReference>
<protein>
    <submittedName>
        <fullName evidence="4">Uncharacterized protein</fullName>
    </submittedName>
</protein>
<accession>Q22EH6</accession>
<keyword evidence="3" id="KW-0143">Chaperone</keyword>
<evidence type="ECO:0000313" key="4">
    <source>
        <dbReference type="EMBL" id="EAR83676.1"/>
    </source>
</evidence>
<dbReference type="Proteomes" id="UP000009168">
    <property type="component" value="Unassembled WGS sequence"/>
</dbReference>
<evidence type="ECO:0000256" key="2">
    <source>
        <dbReference type="ARBA" id="ARBA00023128"/>
    </source>
</evidence>
<dbReference type="InterPro" id="IPR045298">
    <property type="entry name" value="Complex1_LYR_LYRM7"/>
</dbReference>
<dbReference type="InterPro" id="IPR050435">
    <property type="entry name" value="MZM1/LYRM7"/>
</dbReference>
<dbReference type="RefSeq" id="XP_001031339.1">
    <property type="nucleotide sequence ID" value="XM_001031339.1"/>
</dbReference>
<dbReference type="GO" id="GO:0005759">
    <property type="term" value="C:mitochondrial matrix"/>
    <property type="evidence" value="ECO:0007669"/>
    <property type="project" value="UniProtKB-SubCell"/>
</dbReference>
<evidence type="ECO:0000256" key="1">
    <source>
        <dbReference type="ARBA" id="ARBA00004305"/>
    </source>
</evidence>
<dbReference type="PANTHER" id="PTHR46749">
    <property type="entry name" value="COMPLEX III ASSEMBLY FACTOR LYRM7"/>
    <property type="match status" value="1"/>
</dbReference>
<dbReference type="GO" id="GO:0034551">
    <property type="term" value="P:mitochondrial respiratory chain complex III assembly"/>
    <property type="evidence" value="ECO:0007669"/>
    <property type="project" value="InterPro"/>
</dbReference>
<dbReference type="OMA" id="HAMGEHV"/>
<dbReference type="OrthoDB" id="529194at2759"/>
<reference evidence="5" key="1">
    <citation type="journal article" date="2006" name="PLoS Biol.">
        <title>Macronuclear genome sequence of the ciliate Tetrahymena thermophila, a model eukaryote.</title>
        <authorList>
            <person name="Eisen J.A."/>
            <person name="Coyne R.S."/>
            <person name="Wu M."/>
            <person name="Wu D."/>
            <person name="Thiagarajan M."/>
            <person name="Wortman J.R."/>
            <person name="Badger J.H."/>
            <person name="Ren Q."/>
            <person name="Amedeo P."/>
            <person name="Jones K.M."/>
            <person name="Tallon L.J."/>
            <person name="Delcher A.L."/>
            <person name="Salzberg S.L."/>
            <person name="Silva J.C."/>
            <person name="Haas B.J."/>
            <person name="Majoros W.H."/>
            <person name="Farzad M."/>
            <person name="Carlton J.M."/>
            <person name="Smith R.K. Jr."/>
            <person name="Garg J."/>
            <person name="Pearlman R.E."/>
            <person name="Karrer K.M."/>
            <person name="Sun L."/>
            <person name="Manning G."/>
            <person name="Elde N.C."/>
            <person name="Turkewitz A.P."/>
            <person name="Asai D.J."/>
            <person name="Wilkes D.E."/>
            <person name="Wang Y."/>
            <person name="Cai H."/>
            <person name="Collins K."/>
            <person name="Stewart B.A."/>
            <person name="Lee S.R."/>
            <person name="Wilamowska K."/>
            <person name="Weinberg Z."/>
            <person name="Ruzzo W.L."/>
            <person name="Wloga D."/>
            <person name="Gaertig J."/>
            <person name="Frankel J."/>
            <person name="Tsao C.-C."/>
            <person name="Gorovsky M.A."/>
            <person name="Keeling P.J."/>
            <person name="Waller R.F."/>
            <person name="Patron N.J."/>
            <person name="Cherry J.M."/>
            <person name="Stover N.A."/>
            <person name="Krieger C.J."/>
            <person name="del Toro C."/>
            <person name="Ryder H.F."/>
            <person name="Williamson S.C."/>
            <person name="Barbeau R.A."/>
            <person name="Hamilton E.P."/>
            <person name="Orias E."/>
        </authorList>
    </citation>
    <scope>NUCLEOTIDE SEQUENCE [LARGE SCALE GENOMIC DNA]</scope>
    <source>
        <strain evidence="5">SB210</strain>
    </source>
</reference>
<name>Q22EH6_TETTS</name>
<dbReference type="AlphaFoldDB" id="Q22EH6"/>
<dbReference type="PANTHER" id="PTHR46749:SF1">
    <property type="entry name" value="COMPLEX III ASSEMBLY FACTOR LYRM7"/>
    <property type="match status" value="1"/>
</dbReference>
<dbReference type="InParanoid" id="Q22EH6"/>
<dbReference type="GeneID" id="7843479"/>
<dbReference type="EMBL" id="GG662692">
    <property type="protein sequence ID" value="EAR83676.1"/>
    <property type="molecule type" value="Genomic_DNA"/>
</dbReference>
<keyword evidence="2" id="KW-0496">Mitochondrion</keyword>
<sequence length="103" mass="12316">MSVPNKFTLLFYRRMLHTMMKAFPGDYNMFHSCRIECRKKILENKNETDPIKIQDHIFFGEEIRDMLENNLMQGKLQQNGNYRFKARPEHAMGEHVKPIPTDN</sequence>
<dbReference type="HOGENOM" id="CLU_2338077_0_0_1"/>
<dbReference type="CDD" id="cd20267">
    <property type="entry name" value="Complex1_LYR_LYRM7"/>
    <property type="match status" value="1"/>
</dbReference>
<keyword evidence="5" id="KW-1185">Reference proteome</keyword>
<proteinExistence type="predicted"/>
<dbReference type="KEGG" id="tet:TTHERM_00826920"/>
<gene>
    <name evidence="4" type="ORF">TTHERM_00826920</name>
</gene>
<comment type="subcellular location">
    <subcellularLocation>
        <location evidence="1">Mitochondrion matrix</location>
    </subcellularLocation>
</comment>
<organism evidence="4 5">
    <name type="scientific">Tetrahymena thermophila (strain SB210)</name>
    <dbReference type="NCBI Taxonomy" id="312017"/>
    <lineage>
        <taxon>Eukaryota</taxon>
        <taxon>Sar</taxon>
        <taxon>Alveolata</taxon>
        <taxon>Ciliophora</taxon>
        <taxon>Intramacronucleata</taxon>
        <taxon>Oligohymenophorea</taxon>
        <taxon>Hymenostomatida</taxon>
        <taxon>Tetrahymenina</taxon>
        <taxon>Tetrahymenidae</taxon>
        <taxon>Tetrahymena</taxon>
    </lineage>
</organism>
<evidence type="ECO:0000313" key="5">
    <source>
        <dbReference type="Proteomes" id="UP000009168"/>
    </source>
</evidence>
<dbReference type="GO" id="GO:0044183">
    <property type="term" value="F:protein folding chaperone"/>
    <property type="evidence" value="ECO:0007669"/>
    <property type="project" value="TreeGrafter"/>
</dbReference>
<evidence type="ECO:0000256" key="3">
    <source>
        <dbReference type="ARBA" id="ARBA00023186"/>
    </source>
</evidence>